<dbReference type="InterPro" id="IPR015899">
    <property type="entry name" value="UDP-GalPyranose_mutase_C"/>
</dbReference>
<evidence type="ECO:0000313" key="2">
    <source>
        <dbReference type="EMBL" id="KDN55473.1"/>
    </source>
</evidence>
<feature type="domain" description="UDP-galactopyranose mutase C-terminal" evidence="1">
    <location>
        <begin position="80"/>
        <end position="219"/>
    </location>
</feature>
<dbReference type="GO" id="GO:0005829">
    <property type="term" value="C:cytosol"/>
    <property type="evidence" value="ECO:0007669"/>
    <property type="project" value="TreeGrafter"/>
</dbReference>
<reference evidence="2 3" key="1">
    <citation type="submission" date="2014-05" db="EMBL/GenBank/DDBJ databases">
        <title>Genome Sequence of Flavobacterium sp. EM1321.</title>
        <authorList>
            <person name="Shin S.-K."/>
            <person name="Yi H."/>
        </authorList>
    </citation>
    <scope>NUCLEOTIDE SEQUENCE [LARGE SCALE GENOMIC DNA]</scope>
    <source>
        <strain evidence="2 3">EM1321</strain>
    </source>
</reference>
<dbReference type="Proteomes" id="UP000027064">
    <property type="component" value="Unassembled WGS sequence"/>
</dbReference>
<dbReference type="PANTHER" id="PTHR21197">
    <property type="entry name" value="UDP-GALACTOPYRANOSE MUTASE"/>
    <property type="match status" value="1"/>
</dbReference>
<dbReference type="Gene3D" id="3.40.50.720">
    <property type="entry name" value="NAD(P)-binding Rossmann-like Domain"/>
    <property type="match status" value="1"/>
</dbReference>
<dbReference type="RefSeq" id="WP_035659051.1">
    <property type="nucleotide sequence ID" value="NZ_JNCA01000013.1"/>
</dbReference>
<comment type="caution">
    <text evidence="2">The sequence shown here is derived from an EMBL/GenBank/DDBJ whole genome shotgun (WGS) entry which is preliminary data.</text>
</comment>
<dbReference type="AlphaFoldDB" id="A0A066WSB4"/>
<dbReference type="PATRIC" id="fig|1492738.3.peg.1348"/>
<accession>A0A066WSB4</accession>
<protein>
    <submittedName>
        <fullName evidence="2">UDP-galactopyranose mutase</fullName>
    </submittedName>
</protein>
<dbReference type="eggNOG" id="COG0562">
    <property type="taxonomic scope" value="Bacteria"/>
</dbReference>
<dbReference type="PANTHER" id="PTHR21197:SF0">
    <property type="entry name" value="UDP-GALACTOPYRANOSE MUTASE"/>
    <property type="match status" value="1"/>
</dbReference>
<gene>
    <name evidence="2" type="ORF">FEM21_13560</name>
</gene>
<evidence type="ECO:0000259" key="1">
    <source>
        <dbReference type="Pfam" id="PF03275"/>
    </source>
</evidence>
<dbReference type="SUPFAM" id="SSF51971">
    <property type="entry name" value="Nucleotide-binding domain"/>
    <property type="match status" value="1"/>
</dbReference>
<dbReference type="Pfam" id="PF13450">
    <property type="entry name" value="NAD_binding_8"/>
    <property type="match status" value="1"/>
</dbReference>
<sequence length="263" mass="30431">MKNIDILIIGAGISGAILAERYASLGKKVLIIEKKNHIAGNCYDYLDEDGNLVSKYGSHLFYTTEDVVWDYVNQFSDWNPIVVSNNHDDAYLSNLYQALPKEGFTKLFENILDNPNIEVLLDTDYCDIKDQYTNYEKLFYTGPVNRFFEFTHQFSEKLEGRSIHFVSESTDYESFEEKITEVTEVPKFENDNLDKAAFIHGFITKDEVFYAVPSALNQENAELDLVQKATNYNYFNIDEEFKNALDLFHQLEKSNETIYKTAV</sequence>
<dbReference type="EMBL" id="JNCA01000013">
    <property type="protein sequence ID" value="KDN55473.1"/>
    <property type="molecule type" value="Genomic_DNA"/>
</dbReference>
<evidence type="ECO:0000313" key="3">
    <source>
        <dbReference type="Proteomes" id="UP000027064"/>
    </source>
</evidence>
<organism evidence="2 3">
    <name type="scientific">Flavobacterium seoulense</name>
    <dbReference type="NCBI Taxonomy" id="1492738"/>
    <lineage>
        <taxon>Bacteria</taxon>
        <taxon>Pseudomonadati</taxon>
        <taxon>Bacteroidota</taxon>
        <taxon>Flavobacteriia</taxon>
        <taxon>Flavobacteriales</taxon>
        <taxon>Flavobacteriaceae</taxon>
        <taxon>Flavobacterium</taxon>
    </lineage>
</organism>
<dbReference type="GO" id="GO:0008767">
    <property type="term" value="F:UDP-galactopyranose mutase activity"/>
    <property type="evidence" value="ECO:0007669"/>
    <property type="project" value="InterPro"/>
</dbReference>
<keyword evidence="3" id="KW-1185">Reference proteome</keyword>
<dbReference type="GO" id="GO:0050660">
    <property type="term" value="F:flavin adenine dinucleotide binding"/>
    <property type="evidence" value="ECO:0007669"/>
    <property type="project" value="TreeGrafter"/>
</dbReference>
<name>A0A066WSB4_9FLAO</name>
<dbReference type="STRING" id="1492738.FEM21_13560"/>
<dbReference type="OrthoDB" id="9769600at2"/>
<dbReference type="Pfam" id="PF03275">
    <property type="entry name" value="GLF"/>
    <property type="match status" value="1"/>
</dbReference>
<proteinExistence type="predicted"/>